<feature type="region of interest" description="Disordered" evidence="1">
    <location>
        <begin position="111"/>
        <end position="130"/>
    </location>
</feature>
<evidence type="ECO:0000313" key="3">
    <source>
        <dbReference type="Proteomes" id="UP000824093"/>
    </source>
</evidence>
<protein>
    <submittedName>
        <fullName evidence="2">Uncharacterized protein</fullName>
    </submittedName>
</protein>
<evidence type="ECO:0000313" key="2">
    <source>
        <dbReference type="EMBL" id="HIU51209.1"/>
    </source>
</evidence>
<proteinExistence type="predicted"/>
<dbReference type="Proteomes" id="UP000824093">
    <property type="component" value="Unassembled WGS sequence"/>
</dbReference>
<dbReference type="EMBL" id="DVNH01000010">
    <property type="protein sequence ID" value="HIU51209.1"/>
    <property type="molecule type" value="Genomic_DNA"/>
</dbReference>
<feature type="compositionally biased region" description="Basic and acidic residues" evidence="1">
    <location>
        <begin position="111"/>
        <end position="121"/>
    </location>
</feature>
<accession>A0A9D1M005</accession>
<name>A0A9D1M005_9FIRM</name>
<organism evidence="2 3">
    <name type="scientific">Candidatus Merdicola faecigallinarum</name>
    <dbReference type="NCBI Taxonomy" id="2840862"/>
    <lineage>
        <taxon>Bacteria</taxon>
        <taxon>Bacillati</taxon>
        <taxon>Bacillota</taxon>
        <taxon>Clostridia</taxon>
        <taxon>Candidatus Merdicola</taxon>
    </lineage>
</organism>
<dbReference type="AlphaFoldDB" id="A0A9D1M005"/>
<sequence>MINVQQKNYYSEVYGVLNMLGSKYIEKLPKQLYQLIDRERNRGYNPVYNAEIDMYKQNITNQALAMIMLFHLNYWCENEQEKEQLKKILNKNQTEVEEKYSIESIFKQRKKTEDQKNEIRNEQQNSEKPANTSLVEYKESFIQKIRKVIYNFFHRNKK</sequence>
<reference evidence="2" key="1">
    <citation type="submission" date="2020-10" db="EMBL/GenBank/DDBJ databases">
        <authorList>
            <person name="Gilroy R."/>
        </authorList>
    </citation>
    <scope>NUCLEOTIDE SEQUENCE</scope>
    <source>
        <strain evidence="2">CHK195-15760</strain>
    </source>
</reference>
<evidence type="ECO:0000256" key="1">
    <source>
        <dbReference type="SAM" id="MobiDB-lite"/>
    </source>
</evidence>
<reference evidence="2" key="2">
    <citation type="journal article" date="2021" name="PeerJ">
        <title>Extensive microbial diversity within the chicken gut microbiome revealed by metagenomics and culture.</title>
        <authorList>
            <person name="Gilroy R."/>
            <person name="Ravi A."/>
            <person name="Getino M."/>
            <person name="Pursley I."/>
            <person name="Horton D.L."/>
            <person name="Alikhan N.F."/>
            <person name="Baker D."/>
            <person name="Gharbi K."/>
            <person name="Hall N."/>
            <person name="Watson M."/>
            <person name="Adriaenssens E.M."/>
            <person name="Foster-Nyarko E."/>
            <person name="Jarju S."/>
            <person name="Secka A."/>
            <person name="Antonio M."/>
            <person name="Oren A."/>
            <person name="Chaudhuri R.R."/>
            <person name="La Ragione R."/>
            <person name="Hildebrand F."/>
            <person name="Pallen M.J."/>
        </authorList>
    </citation>
    <scope>NUCLEOTIDE SEQUENCE</scope>
    <source>
        <strain evidence="2">CHK195-15760</strain>
    </source>
</reference>
<gene>
    <name evidence="2" type="ORF">IAB70_01070</name>
</gene>
<comment type="caution">
    <text evidence="2">The sequence shown here is derived from an EMBL/GenBank/DDBJ whole genome shotgun (WGS) entry which is preliminary data.</text>
</comment>